<comment type="catalytic activity">
    <reaction evidence="3">
        <text>a ribonucleoside 5'-diphosphate + ATP = a ribonucleoside 5'-triphosphate + ADP</text>
        <dbReference type="Rhea" id="RHEA:18113"/>
        <dbReference type="ChEBI" id="CHEBI:30616"/>
        <dbReference type="ChEBI" id="CHEBI:57930"/>
        <dbReference type="ChEBI" id="CHEBI:61557"/>
        <dbReference type="ChEBI" id="CHEBI:456216"/>
        <dbReference type="EC" id="2.7.4.6"/>
    </reaction>
</comment>
<evidence type="ECO:0000256" key="21">
    <source>
        <dbReference type="ARBA" id="ARBA00048824"/>
    </source>
</evidence>
<evidence type="ECO:0000256" key="13">
    <source>
        <dbReference type="ARBA" id="ARBA00045110"/>
    </source>
</evidence>
<dbReference type="GO" id="GO:0005737">
    <property type="term" value="C:cytoplasm"/>
    <property type="evidence" value="ECO:0007669"/>
    <property type="project" value="UniProtKB-SubCell"/>
</dbReference>
<comment type="catalytic activity">
    <reaction evidence="20">
        <text>dGDP + ATP = dGTP + ADP</text>
        <dbReference type="Rhea" id="RHEA:27690"/>
        <dbReference type="ChEBI" id="CHEBI:30616"/>
        <dbReference type="ChEBI" id="CHEBI:58595"/>
        <dbReference type="ChEBI" id="CHEBI:61429"/>
        <dbReference type="ChEBI" id="CHEBI:456216"/>
        <dbReference type="EC" id="2.7.4.6"/>
    </reaction>
</comment>
<keyword evidence="7" id="KW-0547">Nucleotide-binding</keyword>
<comment type="catalytic activity">
    <reaction evidence="19">
        <text>dTDP + GTP = dTTP + GDP</text>
        <dbReference type="Rhea" id="RHEA:79867"/>
        <dbReference type="ChEBI" id="CHEBI:37565"/>
        <dbReference type="ChEBI" id="CHEBI:37568"/>
        <dbReference type="ChEBI" id="CHEBI:58189"/>
        <dbReference type="ChEBI" id="CHEBI:58369"/>
    </reaction>
</comment>
<evidence type="ECO:0000313" key="24">
    <source>
        <dbReference type="Ensembl" id="ENSPPYP00000037722.1"/>
    </source>
</evidence>
<dbReference type="CDD" id="cd01428">
    <property type="entry name" value="ADK"/>
    <property type="match status" value="1"/>
</dbReference>
<reference evidence="24" key="2">
    <citation type="submission" date="2025-08" db="UniProtKB">
        <authorList>
            <consortium name="Ensembl"/>
        </authorList>
    </citation>
    <scope>IDENTIFICATION</scope>
</reference>
<comment type="catalytic activity">
    <reaction evidence="17">
        <text>dATP + AMP = dADP + ADP</text>
        <dbReference type="Rhea" id="RHEA:79899"/>
        <dbReference type="ChEBI" id="CHEBI:57667"/>
        <dbReference type="ChEBI" id="CHEBI:61404"/>
        <dbReference type="ChEBI" id="CHEBI:456215"/>
        <dbReference type="ChEBI" id="CHEBI:456216"/>
    </reaction>
</comment>
<evidence type="ECO:0000256" key="16">
    <source>
        <dbReference type="ARBA" id="ARBA00047439"/>
    </source>
</evidence>
<evidence type="ECO:0000256" key="8">
    <source>
        <dbReference type="ARBA" id="ARBA00022777"/>
    </source>
</evidence>
<evidence type="ECO:0000256" key="19">
    <source>
        <dbReference type="ARBA" id="ARBA00048620"/>
    </source>
</evidence>
<organism evidence="24 25">
    <name type="scientific">Pongo abelii</name>
    <name type="common">Sumatran orangutan</name>
    <name type="synonym">Pongo pygmaeus abelii</name>
    <dbReference type="NCBI Taxonomy" id="9601"/>
    <lineage>
        <taxon>Eukaryota</taxon>
        <taxon>Metazoa</taxon>
        <taxon>Chordata</taxon>
        <taxon>Craniata</taxon>
        <taxon>Vertebrata</taxon>
        <taxon>Euteleostomi</taxon>
        <taxon>Mammalia</taxon>
        <taxon>Eutheria</taxon>
        <taxon>Euarchontoglires</taxon>
        <taxon>Primates</taxon>
        <taxon>Haplorrhini</taxon>
        <taxon>Catarrhini</taxon>
        <taxon>Hominidae</taxon>
        <taxon>Pongo</taxon>
    </lineage>
</organism>
<evidence type="ECO:0000256" key="3">
    <source>
        <dbReference type="ARBA" id="ARBA00000937"/>
    </source>
</evidence>
<evidence type="ECO:0000256" key="6">
    <source>
        <dbReference type="ARBA" id="ARBA00022679"/>
    </source>
</evidence>
<dbReference type="FunFam" id="3.40.50.300:FF:000315">
    <property type="entry name" value="Adenylate kinase 1"/>
    <property type="match status" value="1"/>
</dbReference>
<comment type="similarity">
    <text evidence="23">Belongs to the adenylate kinase family.</text>
</comment>
<comment type="catalytic activity">
    <reaction evidence="2">
        <text>AMP + ATP = 2 ADP</text>
        <dbReference type="Rhea" id="RHEA:12973"/>
        <dbReference type="ChEBI" id="CHEBI:30616"/>
        <dbReference type="ChEBI" id="CHEBI:456215"/>
        <dbReference type="ChEBI" id="CHEBI:456216"/>
        <dbReference type="EC" id="2.7.4.3"/>
    </reaction>
</comment>
<accession>A0A8I5UNB8</accession>
<proteinExistence type="inferred from homology"/>
<keyword evidence="9" id="KW-0067">ATP-binding</keyword>
<name>A0A8I5UNB8_PONAB</name>
<evidence type="ECO:0000256" key="20">
    <source>
        <dbReference type="ARBA" id="ARBA00048759"/>
    </source>
</evidence>
<dbReference type="Proteomes" id="UP000001595">
    <property type="component" value="Chromosome 9"/>
</dbReference>
<dbReference type="SUPFAM" id="SSF52540">
    <property type="entry name" value="P-loop containing nucleoside triphosphate hydrolases"/>
    <property type="match status" value="1"/>
</dbReference>
<dbReference type="GO" id="GO:0046034">
    <property type="term" value="P:ATP metabolic process"/>
    <property type="evidence" value="ECO:0007669"/>
    <property type="project" value="InterPro"/>
</dbReference>
<gene>
    <name evidence="24" type="primary">AK1</name>
</gene>
<evidence type="ECO:0000256" key="1">
    <source>
        <dbReference type="ARBA" id="ARBA00000082"/>
    </source>
</evidence>
<evidence type="ECO:0000256" key="11">
    <source>
        <dbReference type="ARBA" id="ARBA00045094"/>
    </source>
</evidence>
<evidence type="ECO:0000256" key="14">
    <source>
        <dbReference type="ARBA" id="ARBA00045111"/>
    </source>
</evidence>
<evidence type="ECO:0000256" key="4">
    <source>
        <dbReference type="ARBA" id="ARBA00004496"/>
    </source>
</evidence>
<comment type="catalytic activity">
    <reaction evidence="10">
        <text>dADP + GTP = dATP + GDP</text>
        <dbReference type="Rhea" id="RHEA:79871"/>
        <dbReference type="ChEBI" id="CHEBI:37565"/>
        <dbReference type="ChEBI" id="CHEBI:57667"/>
        <dbReference type="ChEBI" id="CHEBI:58189"/>
        <dbReference type="ChEBI" id="CHEBI:61404"/>
    </reaction>
</comment>
<dbReference type="PANTHER" id="PTHR23359">
    <property type="entry name" value="NUCLEOTIDE KINASE"/>
    <property type="match status" value="1"/>
</dbReference>
<dbReference type="InterPro" id="IPR033690">
    <property type="entry name" value="Adenylat_kinase_CS"/>
</dbReference>
<protein>
    <submittedName>
        <fullName evidence="24">Adenylate kinase 1</fullName>
    </submittedName>
</protein>
<evidence type="ECO:0000256" key="9">
    <source>
        <dbReference type="ARBA" id="ARBA00022840"/>
    </source>
</evidence>
<dbReference type="NCBIfam" id="TIGR01360">
    <property type="entry name" value="aden_kin_iso1"/>
    <property type="match status" value="1"/>
</dbReference>
<dbReference type="InterPro" id="IPR027417">
    <property type="entry name" value="P-loop_NTPase"/>
</dbReference>
<reference evidence="24" key="3">
    <citation type="submission" date="2025-09" db="UniProtKB">
        <authorList>
            <consortium name="Ensembl"/>
        </authorList>
    </citation>
    <scope>IDENTIFICATION</scope>
</reference>
<comment type="catalytic activity">
    <reaction evidence="15">
        <text>UDP + ATP = UTP + ADP</text>
        <dbReference type="Rhea" id="RHEA:25098"/>
        <dbReference type="ChEBI" id="CHEBI:30616"/>
        <dbReference type="ChEBI" id="CHEBI:46398"/>
        <dbReference type="ChEBI" id="CHEBI:58223"/>
        <dbReference type="ChEBI" id="CHEBI:456216"/>
        <dbReference type="EC" id="2.7.4.6"/>
    </reaction>
</comment>
<dbReference type="GO" id="GO:0004017">
    <property type="term" value="F:AMP kinase activity"/>
    <property type="evidence" value="ECO:0007669"/>
    <property type="project" value="UniProtKB-EC"/>
</dbReference>
<comment type="catalytic activity">
    <reaction evidence="1">
        <text>a 2'-deoxyribonucleoside 5'-diphosphate + ATP = a 2'-deoxyribonucleoside 5'-triphosphate + ADP</text>
        <dbReference type="Rhea" id="RHEA:44640"/>
        <dbReference type="ChEBI" id="CHEBI:30616"/>
        <dbReference type="ChEBI" id="CHEBI:61560"/>
        <dbReference type="ChEBI" id="CHEBI:73316"/>
        <dbReference type="ChEBI" id="CHEBI:456216"/>
        <dbReference type="EC" id="2.7.4.6"/>
    </reaction>
</comment>
<comment type="catalytic activity">
    <reaction evidence="11">
        <text>dCDP + GTP = dCTP + GDP</text>
        <dbReference type="Rhea" id="RHEA:79875"/>
        <dbReference type="ChEBI" id="CHEBI:37565"/>
        <dbReference type="ChEBI" id="CHEBI:58189"/>
        <dbReference type="ChEBI" id="CHEBI:58593"/>
        <dbReference type="ChEBI" id="CHEBI:61481"/>
    </reaction>
</comment>
<evidence type="ECO:0000256" key="2">
    <source>
        <dbReference type="ARBA" id="ARBA00000582"/>
    </source>
</evidence>
<evidence type="ECO:0000256" key="7">
    <source>
        <dbReference type="ARBA" id="ARBA00022741"/>
    </source>
</evidence>
<evidence type="ECO:0000256" key="15">
    <source>
        <dbReference type="ARBA" id="ARBA00047390"/>
    </source>
</evidence>
<evidence type="ECO:0000256" key="17">
    <source>
        <dbReference type="ARBA" id="ARBA00047801"/>
    </source>
</evidence>
<comment type="catalytic activity">
    <reaction evidence="22">
        <text>thiamine diphosphate + ADP = thiamine triphosphate + AMP</text>
        <dbReference type="Rhea" id="RHEA:69180"/>
        <dbReference type="ChEBI" id="CHEBI:58937"/>
        <dbReference type="ChEBI" id="CHEBI:58938"/>
        <dbReference type="ChEBI" id="CHEBI:456215"/>
        <dbReference type="ChEBI" id="CHEBI:456216"/>
    </reaction>
</comment>
<dbReference type="HAMAP" id="MF_00235">
    <property type="entry name" value="Adenylate_kinase_Adk"/>
    <property type="match status" value="1"/>
</dbReference>
<evidence type="ECO:0000313" key="25">
    <source>
        <dbReference type="Proteomes" id="UP000001595"/>
    </source>
</evidence>
<comment type="catalytic activity">
    <reaction evidence="16">
        <text>GTP + UDP = UTP + GDP</text>
        <dbReference type="Rhea" id="RHEA:79863"/>
        <dbReference type="ChEBI" id="CHEBI:37565"/>
        <dbReference type="ChEBI" id="CHEBI:46398"/>
        <dbReference type="ChEBI" id="CHEBI:58189"/>
        <dbReference type="ChEBI" id="CHEBI:58223"/>
    </reaction>
</comment>
<dbReference type="PRINTS" id="PR00094">
    <property type="entry name" value="ADENYLTKNASE"/>
</dbReference>
<evidence type="ECO:0000256" key="5">
    <source>
        <dbReference type="ARBA" id="ARBA00022490"/>
    </source>
</evidence>
<evidence type="ECO:0000256" key="10">
    <source>
        <dbReference type="ARBA" id="ARBA00045073"/>
    </source>
</evidence>
<dbReference type="InterPro" id="IPR000850">
    <property type="entry name" value="Adenylat/UMP-CMP_kin"/>
</dbReference>
<dbReference type="GO" id="GO:0004550">
    <property type="term" value="F:nucleoside diphosphate kinase activity"/>
    <property type="evidence" value="ECO:0007669"/>
    <property type="project" value="UniProtKB-EC"/>
</dbReference>
<comment type="catalytic activity">
    <reaction evidence="18">
        <text>GDP + ATP = GTP + ADP</text>
        <dbReference type="Rhea" id="RHEA:27686"/>
        <dbReference type="ChEBI" id="CHEBI:30616"/>
        <dbReference type="ChEBI" id="CHEBI:37565"/>
        <dbReference type="ChEBI" id="CHEBI:58189"/>
        <dbReference type="ChEBI" id="CHEBI:456216"/>
        <dbReference type="EC" id="2.7.4.6"/>
    </reaction>
</comment>
<dbReference type="GO" id="GO:0015949">
    <property type="term" value="P:nucleobase-containing small molecule interconversion"/>
    <property type="evidence" value="ECO:0007669"/>
    <property type="project" value="UniProtKB-ARBA"/>
</dbReference>
<comment type="catalytic activity">
    <reaction evidence="12">
        <text>a ribonucleoside 5'-phosphate + ATP = a ribonucleoside 5'-diphosphate + ADP</text>
        <dbReference type="Rhea" id="RHEA:24036"/>
        <dbReference type="ChEBI" id="CHEBI:30616"/>
        <dbReference type="ChEBI" id="CHEBI:57930"/>
        <dbReference type="ChEBI" id="CHEBI:58043"/>
        <dbReference type="ChEBI" id="CHEBI:456216"/>
        <dbReference type="EC" id="2.7.4.4"/>
    </reaction>
</comment>
<comment type="catalytic activity">
    <reaction evidence="13">
        <text>dAMP + dATP = 2 dADP</text>
        <dbReference type="Rhea" id="RHEA:78311"/>
        <dbReference type="ChEBI" id="CHEBI:57667"/>
        <dbReference type="ChEBI" id="CHEBI:58245"/>
        <dbReference type="ChEBI" id="CHEBI:61404"/>
    </reaction>
</comment>
<sequence>MEEKLKKTKIIFVVGGPGSGKGTQCEKIVQKYGYTHLSTGDLLRAEVSSGSARGKKLSEIMEKGQLVPLETVLDMLRDAMVAKVDTSKGFLIDGYPREVQQGEEFERRIGQPTLLLYVDAGPETMTQRLLKRGETSGRVDDNEETIKKRLQTYYKATEPVIAFYEKRGIVRKVGPAGPGGAPGKTGSYVAQPQLTVWPQASPSLGVGFPTGSMRGCCQLGWAGGGRPGLWGLPW</sequence>
<keyword evidence="6 23" id="KW-0808">Transferase</keyword>
<dbReference type="Pfam" id="PF00406">
    <property type="entry name" value="ADK"/>
    <property type="match status" value="1"/>
</dbReference>
<evidence type="ECO:0000256" key="12">
    <source>
        <dbReference type="ARBA" id="ARBA00045096"/>
    </source>
</evidence>
<dbReference type="AlphaFoldDB" id="A0A8I5UNB8"/>
<dbReference type="GO" id="GO:0005524">
    <property type="term" value="F:ATP binding"/>
    <property type="evidence" value="ECO:0007669"/>
    <property type="project" value="UniProtKB-KW"/>
</dbReference>
<dbReference type="Ensembl" id="ENSPPYT00000062015.1">
    <property type="protein sequence ID" value="ENSPPYP00000037722.1"/>
    <property type="gene ID" value="ENSPPYG00000039608.1"/>
</dbReference>
<keyword evidence="8 23" id="KW-0418">Kinase</keyword>
<keyword evidence="25" id="KW-1185">Reference proteome</keyword>
<keyword evidence="5" id="KW-0963">Cytoplasm</keyword>
<comment type="subcellular location">
    <subcellularLocation>
        <location evidence="4">Cytoplasm</location>
    </subcellularLocation>
</comment>
<evidence type="ECO:0000256" key="23">
    <source>
        <dbReference type="RuleBase" id="RU003330"/>
    </source>
</evidence>
<comment type="catalytic activity">
    <reaction evidence="14">
        <text>CDP + GTP = CTP + GDP</text>
        <dbReference type="Rhea" id="RHEA:79859"/>
        <dbReference type="ChEBI" id="CHEBI:37563"/>
        <dbReference type="ChEBI" id="CHEBI:37565"/>
        <dbReference type="ChEBI" id="CHEBI:58069"/>
        <dbReference type="ChEBI" id="CHEBI:58189"/>
    </reaction>
</comment>
<dbReference type="GO" id="GO:0001520">
    <property type="term" value="C:outer dense fiber"/>
    <property type="evidence" value="ECO:0007669"/>
    <property type="project" value="Ensembl"/>
</dbReference>
<evidence type="ECO:0000256" key="22">
    <source>
        <dbReference type="ARBA" id="ARBA00048851"/>
    </source>
</evidence>
<dbReference type="Gene3D" id="3.40.50.300">
    <property type="entry name" value="P-loop containing nucleotide triphosphate hydrolases"/>
    <property type="match status" value="1"/>
</dbReference>
<reference evidence="24 25" key="1">
    <citation type="submission" date="2008-02" db="EMBL/GenBank/DDBJ databases">
        <title>A 6x draft sequence assembly of the Pongo pygmaeus abelii genome.</title>
        <authorList>
            <person name="Wilson R.K."/>
            <person name="Mardis E."/>
        </authorList>
    </citation>
    <scope>NUCLEOTIDE SEQUENCE [LARGE SCALE GENOMIC DNA]</scope>
</reference>
<comment type="catalytic activity">
    <reaction evidence="21">
        <text>dAMP + ATP = dADP + ADP</text>
        <dbReference type="Rhea" id="RHEA:23100"/>
        <dbReference type="ChEBI" id="CHEBI:30616"/>
        <dbReference type="ChEBI" id="CHEBI:57667"/>
        <dbReference type="ChEBI" id="CHEBI:58245"/>
        <dbReference type="ChEBI" id="CHEBI:456216"/>
    </reaction>
</comment>
<evidence type="ECO:0000256" key="18">
    <source>
        <dbReference type="ARBA" id="ARBA00048564"/>
    </source>
</evidence>
<dbReference type="InterPro" id="IPR006267">
    <property type="entry name" value="AK1/5"/>
</dbReference>
<dbReference type="PROSITE" id="PS00113">
    <property type="entry name" value="ADENYLATE_KINASE"/>
    <property type="match status" value="1"/>
</dbReference>
<dbReference type="GeneTree" id="ENSGT00940000158325"/>